<dbReference type="Proteomes" id="UP001595961">
    <property type="component" value="Unassembled WGS sequence"/>
</dbReference>
<keyword evidence="3" id="KW-0012">Acyltransferase</keyword>
<feature type="transmembrane region" description="Helical" evidence="1">
    <location>
        <begin position="111"/>
        <end position="137"/>
    </location>
</feature>
<keyword evidence="3" id="KW-0808">Transferase</keyword>
<keyword evidence="1" id="KW-0472">Membrane</keyword>
<dbReference type="RefSeq" id="WP_266151177.1">
    <property type="nucleotide sequence ID" value="NZ_JAPDPF010000007.1"/>
</dbReference>
<name>A0ABV9C0A8_9GAMM</name>
<keyword evidence="1" id="KW-0812">Transmembrane</keyword>
<dbReference type="InterPro" id="IPR002656">
    <property type="entry name" value="Acyl_transf_3_dom"/>
</dbReference>
<feature type="transmembrane region" description="Helical" evidence="1">
    <location>
        <begin position="149"/>
        <end position="165"/>
    </location>
</feature>
<dbReference type="PANTHER" id="PTHR23028:SF53">
    <property type="entry name" value="ACYL_TRANSF_3 DOMAIN-CONTAINING PROTEIN"/>
    <property type="match status" value="1"/>
</dbReference>
<reference evidence="4" key="1">
    <citation type="journal article" date="2019" name="Int. J. Syst. Evol. Microbiol.">
        <title>The Global Catalogue of Microorganisms (GCM) 10K type strain sequencing project: providing services to taxonomists for standard genome sequencing and annotation.</title>
        <authorList>
            <consortium name="The Broad Institute Genomics Platform"/>
            <consortium name="The Broad Institute Genome Sequencing Center for Infectious Disease"/>
            <person name="Wu L."/>
            <person name="Ma J."/>
        </authorList>
    </citation>
    <scope>NUCLEOTIDE SEQUENCE [LARGE SCALE GENOMIC DNA]</scope>
    <source>
        <strain evidence="4">CCM 4481</strain>
    </source>
</reference>
<comment type="caution">
    <text evidence="3">The sequence shown here is derived from an EMBL/GenBank/DDBJ whole genome shotgun (WGS) entry which is preliminary data.</text>
</comment>
<feature type="transmembrane region" description="Helical" evidence="1">
    <location>
        <begin position="198"/>
        <end position="218"/>
    </location>
</feature>
<feature type="transmembrane region" description="Helical" evidence="1">
    <location>
        <begin position="285"/>
        <end position="304"/>
    </location>
</feature>
<dbReference type="EMBL" id="JBHSGA010000013">
    <property type="protein sequence ID" value="MFC4526430.1"/>
    <property type="molecule type" value="Genomic_DNA"/>
</dbReference>
<feature type="transmembrane region" description="Helical" evidence="1">
    <location>
        <begin position="31"/>
        <end position="51"/>
    </location>
</feature>
<dbReference type="PANTHER" id="PTHR23028">
    <property type="entry name" value="ACETYLTRANSFERASE"/>
    <property type="match status" value="1"/>
</dbReference>
<proteinExistence type="predicted"/>
<feature type="transmembrane region" description="Helical" evidence="1">
    <location>
        <begin position="171"/>
        <end position="191"/>
    </location>
</feature>
<protein>
    <submittedName>
        <fullName evidence="3">Acyltransferase family protein</fullName>
        <ecNumber evidence="3">2.3.-.-</ecNumber>
    </submittedName>
</protein>
<evidence type="ECO:0000256" key="1">
    <source>
        <dbReference type="SAM" id="Phobius"/>
    </source>
</evidence>
<dbReference type="GO" id="GO:0016746">
    <property type="term" value="F:acyltransferase activity"/>
    <property type="evidence" value="ECO:0007669"/>
    <property type="project" value="UniProtKB-KW"/>
</dbReference>
<feature type="domain" description="Acyltransferase 3" evidence="2">
    <location>
        <begin position="16"/>
        <end position="300"/>
    </location>
</feature>
<keyword evidence="4" id="KW-1185">Reference proteome</keyword>
<dbReference type="InterPro" id="IPR050879">
    <property type="entry name" value="Acyltransferase_3"/>
</dbReference>
<feature type="transmembrane region" description="Helical" evidence="1">
    <location>
        <begin position="71"/>
        <end position="91"/>
    </location>
</feature>
<feature type="transmembrane region" description="Helical" evidence="1">
    <location>
        <begin position="224"/>
        <end position="243"/>
    </location>
</feature>
<accession>A0ABV9C0A8</accession>
<evidence type="ECO:0000259" key="2">
    <source>
        <dbReference type="Pfam" id="PF01757"/>
    </source>
</evidence>
<dbReference type="Pfam" id="PF01757">
    <property type="entry name" value="Acyl_transf_3"/>
    <property type="match status" value="1"/>
</dbReference>
<evidence type="ECO:0000313" key="4">
    <source>
        <dbReference type="Proteomes" id="UP001595961"/>
    </source>
</evidence>
<keyword evidence="1" id="KW-1133">Transmembrane helix</keyword>
<gene>
    <name evidence="3" type="ORF">ACFO5W_07225</name>
</gene>
<evidence type="ECO:0000313" key="3">
    <source>
        <dbReference type="EMBL" id="MFC4526430.1"/>
    </source>
</evidence>
<sequence length="339" mass="37004">MGAYRLFLAGLVLLSHLGITAYGLNLGVVAVVSFLLLSGFVMTALISRNFASLDRVRLFYADRVMRLFPQYLFYLALTLAVDLWLGPVTSYTQGITAFKVAMNALMLPLAFYQFGLSDCLIVPPAWTLGLECTFYAIIPFLLIYKCRSIAFAISVVVFLLAYLSVINTDIWGYRLLPGVLFIFLTGSLIYEQASTRRAIALLAIWLGMSALLLGLLRIDAAKAPWNREVLLGMIVGLPAVLALSRRKSGSIDALLGNLSYGVFLNHTVIVTIFKASGSDISRPASAAAIIAVSIVMSYITFTLVEKPVISLRRSIRYKPSPDVTGALATLQATPSDRPD</sequence>
<dbReference type="EC" id="2.3.-.-" evidence="3"/>
<organism evidence="3 4">
    <name type="scientific">Dyella halodurans</name>
    <dbReference type="NCBI Taxonomy" id="1920171"/>
    <lineage>
        <taxon>Bacteria</taxon>
        <taxon>Pseudomonadati</taxon>
        <taxon>Pseudomonadota</taxon>
        <taxon>Gammaproteobacteria</taxon>
        <taxon>Lysobacterales</taxon>
        <taxon>Rhodanobacteraceae</taxon>
        <taxon>Dyella</taxon>
    </lineage>
</organism>
<feature type="transmembrane region" description="Helical" evidence="1">
    <location>
        <begin position="255"/>
        <end position="273"/>
    </location>
</feature>